<protein>
    <recommendedName>
        <fullName evidence="4">Gene transfer agent protein</fullName>
    </recommendedName>
</protein>
<dbReference type="RefSeq" id="WP_025293703.1">
    <property type="nucleotide sequence ID" value="NZ_CP006644.1"/>
</dbReference>
<dbReference type="KEGG" id="ssan:NX02_19380"/>
<dbReference type="OrthoDB" id="7473872at2"/>
<accession>W0AEM1</accession>
<dbReference type="PATRIC" id="fig|1123269.5.peg.3792"/>
<dbReference type="EMBL" id="CP006644">
    <property type="protein sequence ID" value="AHE55536.1"/>
    <property type="molecule type" value="Genomic_DNA"/>
</dbReference>
<sequence length="120" mass="12539">MANPLKGEATLKIGEGDDAEELTIVIDINALIEAEDASGLDLDQLLDGLQRGRSLKVQRALLWAGLQAKHPCSIGWAGNIISLATPGSVHEALTRAVIGAFPPAPTEPKAKKANPRKAAA</sequence>
<dbReference type="STRING" id="1123269.NX02_19380"/>
<organism evidence="2 3">
    <name type="scientific">Sphingomonas sanxanigenens DSM 19645 = NX02</name>
    <dbReference type="NCBI Taxonomy" id="1123269"/>
    <lineage>
        <taxon>Bacteria</taxon>
        <taxon>Pseudomonadati</taxon>
        <taxon>Pseudomonadota</taxon>
        <taxon>Alphaproteobacteria</taxon>
        <taxon>Sphingomonadales</taxon>
        <taxon>Sphingomonadaceae</taxon>
        <taxon>Sphingomonas</taxon>
    </lineage>
</organism>
<evidence type="ECO:0000313" key="3">
    <source>
        <dbReference type="Proteomes" id="UP000018851"/>
    </source>
</evidence>
<proteinExistence type="predicted"/>
<evidence type="ECO:0008006" key="4">
    <source>
        <dbReference type="Google" id="ProtNLM"/>
    </source>
</evidence>
<dbReference type="AlphaFoldDB" id="W0AEM1"/>
<gene>
    <name evidence="2" type="ORF">NX02_19380</name>
</gene>
<reference evidence="2 3" key="1">
    <citation type="submission" date="2013-07" db="EMBL/GenBank/DDBJ databases">
        <title>Completed genome of Sphingomonas sanxanigenens NX02.</title>
        <authorList>
            <person name="Ma T."/>
            <person name="Huang H."/>
            <person name="Wu M."/>
            <person name="Li X."/>
            <person name="Li G."/>
        </authorList>
    </citation>
    <scope>NUCLEOTIDE SEQUENCE [LARGE SCALE GENOMIC DNA]</scope>
    <source>
        <strain evidence="2 3">NX02</strain>
    </source>
</reference>
<feature type="compositionally biased region" description="Basic residues" evidence="1">
    <location>
        <begin position="111"/>
        <end position="120"/>
    </location>
</feature>
<evidence type="ECO:0000313" key="2">
    <source>
        <dbReference type="EMBL" id="AHE55536.1"/>
    </source>
</evidence>
<dbReference type="HOGENOM" id="CLU_2048244_0_0_5"/>
<name>W0AEM1_9SPHN</name>
<feature type="region of interest" description="Disordered" evidence="1">
    <location>
        <begin position="101"/>
        <end position="120"/>
    </location>
</feature>
<keyword evidence="3" id="KW-1185">Reference proteome</keyword>
<evidence type="ECO:0000256" key="1">
    <source>
        <dbReference type="SAM" id="MobiDB-lite"/>
    </source>
</evidence>
<dbReference type="Proteomes" id="UP000018851">
    <property type="component" value="Chromosome"/>
</dbReference>